<organism evidence="1">
    <name type="scientific">Brassica napus</name>
    <name type="common">Rape</name>
    <dbReference type="NCBI Taxonomy" id="3708"/>
    <lineage>
        <taxon>Eukaryota</taxon>
        <taxon>Viridiplantae</taxon>
        <taxon>Streptophyta</taxon>
        <taxon>Embryophyta</taxon>
        <taxon>Tracheophyta</taxon>
        <taxon>Spermatophyta</taxon>
        <taxon>Magnoliopsida</taxon>
        <taxon>eudicotyledons</taxon>
        <taxon>Gunneridae</taxon>
        <taxon>Pentapetalae</taxon>
        <taxon>rosids</taxon>
        <taxon>malvids</taxon>
        <taxon>Brassicales</taxon>
        <taxon>Brassicaceae</taxon>
        <taxon>Brassiceae</taxon>
        <taxon>Brassica</taxon>
    </lineage>
</organism>
<dbReference type="EMBL" id="HG994367">
    <property type="protein sequence ID" value="CAF1699706.1"/>
    <property type="molecule type" value="Genomic_DNA"/>
</dbReference>
<dbReference type="AlphaFoldDB" id="A0A816I313"/>
<protein>
    <submittedName>
        <fullName evidence="1">(rape) hypothetical protein</fullName>
    </submittedName>
</protein>
<gene>
    <name evidence="1" type="ORF">DARMORV10_C03P20830.1</name>
</gene>
<evidence type="ECO:0000313" key="1">
    <source>
        <dbReference type="EMBL" id="CAF1699706.1"/>
    </source>
</evidence>
<dbReference type="Proteomes" id="UP001295469">
    <property type="component" value="Chromosome C03"/>
</dbReference>
<name>A0A816I313_BRANA</name>
<sequence length="157" mass="17972">MLNVCQSGSKTCQTMDMYRAASKEASNAEKTVGNIAVILDRRLWRTRYLGLKLNQSHLKSKPTDPTHICYQRDQVVHRVKSSNVQVNRFEARRSDGQDAVRRSIWDAKVMLSSKESRSICKPWDCAKQCCDQSGGREIVLCFLHKMWKVYGVSVVCE</sequence>
<accession>A0A816I313</accession>
<reference evidence="1" key="1">
    <citation type="submission" date="2021-01" db="EMBL/GenBank/DDBJ databases">
        <authorList>
            <consortium name="Genoscope - CEA"/>
            <person name="William W."/>
        </authorList>
    </citation>
    <scope>NUCLEOTIDE SEQUENCE</scope>
</reference>
<proteinExistence type="predicted"/>